<evidence type="ECO:0000256" key="5">
    <source>
        <dbReference type="ARBA" id="ARBA00023136"/>
    </source>
</evidence>
<dbReference type="SUPFAM" id="SSF58104">
    <property type="entry name" value="Methyl-accepting chemotaxis protein (MCP) signaling domain"/>
    <property type="match status" value="1"/>
</dbReference>
<dbReference type="GO" id="GO:0004888">
    <property type="term" value="F:transmembrane signaling receptor activity"/>
    <property type="evidence" value="ECO:0007669"/>
    <property type="project" value="InterPro"/>
</dbReference>
<evidence type="ECO:0000256" key="8">
    <source>
        <dbReference type="PROSITE-ProRule" id="PRU00284"/>
    </source>
</evidence>
<protein>
    <submittedName>
        <fullName evidence="11">Methyl-accepting chemotaxis protein</fullName>
    </submittedName>
</protein>
<evidence type="ECO:0000256" key="1">
    <source>
        <dbReference type="ARBA" id="ARBA00004651"/>
    </source>
</evidence>
<dbReference type="GO" id="GO:0005886">
    <property type="term" value="C:plasma membrane"/>
    <property type="evidence" value="ECO:0007669"/>
    <property type="project" value="UniProtKB-SubCell"/>
</dbReference>
<evidence type="ECO:0000256" key="6">
    <source>
        <dbReference type="ARBA" id="ARBA00023224"/>
    </source>
</evidence>
<dbReference type="FunFam" id="1.10.287.950:FF:000001">
    <property type="entry name" value="Methyl-accepting chemotaxis sensory transducer"/>
    <property type="match status" value="1"/>
</dbReference>
<dbReference type="PRINTS" id="PR00260">
    <property type="entry name" value="CHEMTRNSDUCR"/>
</dbReference>
<evidence type="ECO:0000313" key="12">
    <source>
        <dbReference type="Proteomes" id="UP000502608"/>
    </source>
</evidence>
<dbReference type="Pfam" id="PF00015">
    <property type="entry name" value="MCPsignal"/>
    <property type="match status" value="1"/>
</dbReference>
<accession>A0A6G9QMT7</accession>
<dbReference type="InterPro" id="IPR004089">
    <property type="entry name" value="MCPsignal_dom"/>
</dbReference>
<dbReference type="RefSeq" id="WP_167679120.1">
    <property type="nucleotide sequence ID" value="NZ_CP050313.1"/>
</dbReference>
<dbReference type="Pfam" id="PF17200">
    <property type="entry name" value="sCache_2"/>
    <property type="match status" value="1"/>
</dbReference>
<dbReference type="PANTHER" id="PTHR32089">
    <property type="entry name" value="METHYL-ACCEPTING CHEMOTAXIS PROTEIN MCPB"/>
    <property type="match status" value="1"/>
</dbReference>
<dbReference type="CDD" id="cd11386">
    <property type="entry name" value="MCP_signal"/>
    <property type="match status" value="1"/>
</dbReference>
<dbReference type="GO" id="GO:0006935">
    <property type="term" value="P:chemotaxis"/>
    <property type="evidence" value="ECO:0007669"/>
    <property type="project" value="InterPro"/>
</dbReference>
<reference evidence="11 12" key="1">
    <citation type="submission" date="2020-03" db="EMBL/GenBank/DDBJ databases">
        <title>Complete genome sequence of Shewanella sp.</title>
        <authorList>
            <person name="Kim Y.-S."/>
            <person name="Kim S.-J."/>
            <person name="Jung H.-K."/>
            <person name="Kim K.-H."/>
        </authorList>
    </citation>
    <scope>NUCLEOTIDE SEQUENCE [LARGE SCALE GENOMIC DNA]</scope>
    <source>
        <strain evidence="11 12">PN3F2</strain>
    </source>
</reference>
<dbReference type="GO" id="GO:0007165">
    <property type="term" value="P:signal transduction"/>
    <property type="evidence" value="ECO:0007669"/>
    <property type="project" value="UniProtKB-KW"/>
</dbReference>
<dbReference type="Gene3D" id="3.30.450.20">
    <property type="entry name" value="PAS domain"/>
    <property type="match status" value="1"/>
</dbReference>
<dbReference type="PANTHER" id="PTHR32089:SF119">
    <property type="entry name" value="METHYL-ACCEPTING CHEMOTAXIS PROTEIN CTPL"/>
    <property type="match status" value="1"/>
</dbReference>
<dbReference type="InterPro" id="IPR004090">
    <property type="entry name" value="Chemotax_Me-accpt_rcpt"/>
</dbReference>
<dbReference type="KEGG" id="saes:HBH39_13510"/>
<evidence type="ECO:0000256" key="4">
    <source>
        <dbReference type="ARBA" id="ARBA00022989"/>
    </source>
</evidence>
<keyword evidence="3 9" id="KW-0812">Transmembrane</keyword>
<evidence type="ECO:0000259" key="10">
    <source>
        <dbReference type="PROSITE" id="PS50111"/>
    </source>
</evidence>
<dbReference type="Proteomes" id="UP000502608">
    <property type="component" value="Chromosome"/>
</dbReference>
<dbReference type="AlphaFoldDB" id="A0A6G9QMT7"/>
<evidence type="ECO:0000313" key="11">
    <source>
        <dbReference type="EMBL" id="QIR15385.1"/>
    </source>
</evidence>
<gene>
    <name evidence="11" type="ORF">HBH39_13510</name>
</gene>
<feature type="transmembrane region" description="Helical" evidence="9">
    <location>
        <begin position="180"/>
        <end position="203"/>
    </location>
</feature>
<sequence>MILKTKIILFAILLFIATLGIAFGGLHALSDSSHSDNIARINQLMKSTANIVAQFEQFQQSGELSETQAKSLAIQVLRENKYHDSEYVYVVDNNMNFVATPHDPQLHGTSFNDFVDANGQSIGQMVQQLVGSQTGKILTYEWTSQREGQVVSLTSVVQQSELWHWYVGTGISYAEADARYWSVASGLLTFAVIVAIILSLSLARFGFKLHHSLGAEIEQVHQFVLSVSRGNLRQQSTLANAPDNSVVGAMNYMQVGLQGVVQGIKSVADVLHHQTDSSSQRSHELDKLTRAMHDETQMVASAITELTASSANVVQHAKQTAASVNAAEQQGINAHRLTQESATTISLLETQIESAGKNIQILDDEVSNIASVLQVIQGIAEQTNLLALNAAIEAARAGEQGRGFAVVADEVRQLAQRTQTSTEQIKQMIDKLQKATQDAKSSVVQSIATSEETVTKSVRVADELKNIAQSLSDIAHMSQQISEAATEQLAAGEDSAQRIVLIADTASKTNEVSEKAHSDSEQVKLLTDKLEVEIHKFQI</sequence>
<proteinExistence type="inferred from homology"/>
<evidence type="ECO:0000256" key="3">
    <source>
        <dbReference type="ARBA" id="ARBA00022692"/>
    </source>
</evidence>
<keyword evidence="6 8" id="KW-0807">Transducer</keyword>
<keyword evidence="2" id="KW-1003">Cell membrane</keyword>
<dbReference type="PROSITE" id="PS50111">
    <property type="entry name" value="CHEMOTAXIS_TRANSDUC_2"/>
    <property type="match status" value="1"/>
</dbReference>
<dbReference type="SMART" id="SM00283">
    <property type="entry name" value="MA"/>
    <property type="match status" value="1"/>
</dbReference>
<evidence type="ECO:0000256" key="2">
    <source>
        <dbReference type="ARBA" id="ARBA00022475"/>
    </source>
</evidence>
<dbReference type="InterPro" id="IPR033480">
    <property type="entry name" value="sCache_2"/>
</dbReference>
<keyword evidence="4 9" id="KW-1133">Transmembrane helix</keyword>
<evidence type="ECO:0000256" key="9">
    <source>
        <dbReference type="SAM" id="Phobius"/>
    </source>
</evidence>
<name>A0A6G9QMT7_9GAMM</name>
<comment type="subcellular location">
    <subcellularLocation>
        <location evidence="1">Cell membrane</location>
        <topology evidence="1">Multi-pass membrane protein</topology>
    </subcellularLocation>
</comment>
<dbReference type="SMART" id="SM01049">
    <property type="entry name" value="Cache_2"/>
    <property type="match status" value="1"/>
</dbReference>
<organism evidence="11 12">
    <name type="scientific">Shewanella aestuarii</name>
    <dbReference type="NCBI Taxonomy" id="1028752"/>
    <lineage>
        <taxon>Bacteria</taxon>
        <taxon>Pseudomonadati</taxon>
        <taxon>Pseudomonadota</taxon>
        <taxon>Gammaproteobacteria</taxon>
        <taxon>Alteromonadales</taxon>
        <taxon>Shewanellaceae</taxon>
        <taxon>Shewanella</taxon>
    </lineage>
</organism>
<dbReference type="Gene3D" id="1.10.287.950">
    <property type="entry name" value="Methyl-accepting chemotaxis protein"/>
    <property type="match status" value="1"/>
</dbReference>
<feature type="domain" description="Methyl-accepting transducer" evidence="10">
    <location>
        <begin position="267"/>
        <end position="503"/>
    </location>
</feature>
<comment type="similarity">
    <text evidence="7">Belongs to the methyl-accepting chemotaxis (MCP) protein family.</text>
</comment>
<keyword evidence="5 9" id="KW-0472">Membrane</keyword>
<keyword evidence="12" id="KW-1185">Reference proteome</keyword>
<dbReference type="EMBL" id="CP050313">
    <property type="protein sequence ID" value="QIR15385.1"/>
    <property type="molecule type" value="Genomic_DNA"/>
</dbReference>
<evidence type="ECO:0000256" key="7">
    <source>
        <dbReference type="ARBA" id="ARBA00029447"/>
    </source>
</evidence>